<feature type="transmembrane region" description="Helical" evidence="1">
    <location>
        <begin position="63"/>
        <end position="91"/>
    </location>
</feature>
<protein>
    <submittedName>
        <fullName evidence="2">Sigma-E factor negative regulatory protein RseC</fullName>
    </submittedName>
</protein>
<dbReference type="PANTHER" id="PTHR35867">
    <property type="entry name" value="PROTEIN RSEC"/>
    <property type="match status" value="1"/>
</dbReference>
<evidence type="ECO:0000313" key="2">
    <source>
        <dbReference type="EMBL" id="NRV11845.1"/>
    </source>
</evidence>
<dbReference type="RefSeq" id="WP_065417273.1">
    <property type="nucleotide sequence ID" value="NZ_CP016090.1"/>
</dbReference>
<proteinExistence type="predicted"/>
<accession>A0A1B9BMZ0</accession>
<dbReference type="EMBL" id="JABSXK010000001">
    <property type="protein sequence ID" value="NRV11845.1"/>
    <property type="molecule type" value="Genomic_DNA"/>
</dbReference>
<dbReference type="AlphaFoldDB" id="A0A1B9BMZ0"/>
<comment type="caution">
    <text evidence="2">The sequence shown here is derived from an EMBL/GenBank/DDBJ whole genome shotgun (WGS) entry which is preliminary data.</text>
</comment>
<dbReference type="PANTHER" id="PTHR35867:SF1">
    <property type="entry name" value="PROTEIN RSEC"/>
    <property type="match status" value="1"/>
</dbReference>
<gene>
    <name evidence="2" type="ORF">DFH45_004808</name>
</gene>
<sequence>MKTEQGLVIEVVGNSARIKVGRHSDCKNCGACPGSESLILEANNKIGAKPGQRVILEIKENNVLRAAFIVFILPLIALFIGVMLGGFIGQYIGVNKFMFQVIGGGVIFALSIVIVKHFDKASAANEKSKPVIIRIL</sequence>
<dbReference type="InterPro" id="IPR026268">
    <property type="entry name" value="RseC"/>
</dbReference>
<keyword evidence="1" id="KW-0812">Transmembrane</keyword>
<dbReference type="Pfam" id="PF04246">
    <property type="entry name" value="RseC_MucC"/>
    <property type="match status" value="1"/>
</dbReference>
<evidence type="ECO:0000256" key="1">
    <source>
        <dbReference type="SAM" id="Phobius"/>
    </source>
</evidence>
<reference evidence="2" key="1">
    <citation type="submission" date="2020-05" db="EMBL/GenBank/DDBJ databases">
        <title>Genomic insights into acetone-butanol-ethanol (ABE) fermentation by sequencing solventogenic clostridia strains.</title>
        <authorList>
            <person name="Brown S."/>
        </authorList>
    </citation>
    <scope>NUCLEOTIDE SEQUENCE</scope>
    <source>
        <strain evidence="2">DJ126</strain>
    </source>
</reference>
<name>A0A1B9BMZ0_CLOBE</name>
<keyword evidence="1" id="KW-0472">Membrane</keyword>
<dbReference type="Proteomes" id="UP000821656">
    <property type="component" value="Unassembled WGS sequence"/>
</dbReference>
<dbReference type="PIRSF" id="PIRSF004923">
    <property type="entry name" value="RseC"/>
    <property type="match status" value="1"/>
</dbReference>
<feature type="transmembrane region" description="Helical" evidence="1">
    <location>
        <begin position="97"/>
        <end position="115"/>
    </location>
</feature>
<dbReference type="InterPro" id="IPR007359">
    <property type="entry name" value="SigmaE_reg_RseC_MucC"/>
</dbReference>
<organism evidence="2 3">
    <name type="scientific">Clostridium beijerinckii</name>
    <name type="common">Clostridium MP</name>
    <dbReference type="NCBI Taxonomy" id="1520"/>
    <lineage>
        <taxon>Bacteria</taxon>
        <taxon>Bacillati</taxon>
        <taxon>Bacillota</taxon>
        <taxon>Clostridia</taxon>
        <taxon>Eubacteriales</taxon>
        <taxon>Clostridiaceae</taxon>
        <taxon>Clostridium</taxon>
    </lineage>
</organism>
<evidence type="ECO:0000313" key="3">
    <source>
        <dbReference type="Proteomes" id="UP000821656"/>
    </source>
</evidence>
<keyword evidence="1" id="KW-1133">Transmembrane helix</keyword>